<dbReference type="InterPro" id="IPR016047">
    <property type="entry name" value="M23ase_b-sheet_dom"/>
</dbReference>
<dbReference type="RefSeq" id="WP_203646412.1">
    <property type="nucleotide sequence ID" value="NZ_BOLN01000010.1"/>
</dbReference>
<dbReference type="Pfam" id="PF01551">
    <property type="entry name" value="Peptidase_M23"/>
    <property type="match status" value="1"/>
</dbReference>
<dbReference type="EC" id="3.4.24.-" evidence="3"/>
<feature type="region of interest" description="Disordered" evidence="1">
    <location>
        <begin position="95"/>
        <end position="118"/>
    </location>
</feature>
<name>A0ABW4D6T4_9LACO</name>
<dbReference type="InterPro" id="IPR011055">
    <property type="entry name" value="Dup_hybrid_motif"/>
</dbReference>
<comment type="caution">
    <text evidence="3">The sequence shown here is derived from an EMBL/GenBank/DDBJ whole genome shotgun (WGS) entry which is preliminary data.</text>
</comment>
<evidence type="ECO:0000259" key="2">
    <source>
        <dbReference type="Pfam" id="PF01551"/>
    </source>
</evidence>
<protein>
    <submittedName>
        <fullName evidence="3">M23 family metallopeptidase</fullName>
        <ecNumber evidence="3">3.4.24.-</ecNumber>
    </submittedName>
</protein>
<dbReference type="CDD" id="cd12797">
    <property type="entry name" value="M23_peptidase"/>
    <property type="match status" value="1"/>
</dbReference>
<sequence>MSSLNQKYNHLRSLKNRYQRQLLVGAIPLLLLLGVLLTLPLFADRTAEAETLTIANTPTELATSQPKRVAYFPAKATAASEKPTHKLALTTATTAAASTTPKAAETTQPAKQTAEWGWPYTGGQHVTSTFGDRDLADSPWHDGVDFNAGVGSKIRAVHAGEVIFVGNPTKRGVTDAYPLGLGKDVVVTETSNGDQVIYQEFAMDHPTHTVHVGDTVKVGQVIATQATGHLHLGVTNHKSWVSAQNDWQNPHAHSWKDPLKLIKAAA</sequence>
<keyword evidence="3" id="KW-0378">Hydrolase</keyword>
<accession>A0ABW4D6T4</accession>
<dbReference type="Gene3D" id="2.70.70.10">
    <property type="entry name" value="Glucose Permease (Domain IIA)"/>
    <property type="match status" value="1"/>
</dbReference>
<evidence type="ECO:0000313" key="3">
    <source>
        <dbReference type="EMBL" id="MFD1456318.1"/>
    </source>
</evidence>
<dbReference type="SUPFAM" id="SSF51261">
    <property type="entry name" value="Duplicated hybrid motif"/>
    <property type="match status" value="1"/>
</dbReference>
<feature type="compositionally biased region" description="Low complexity" evidence="1">
    <location>
        <begin position="95"/>
        <end position="107"/>
    </location>
</feature>
<organism evidence="3 4">
    <name type="scientific">Levilactobacillus lanxiensis</name>
    <dbReference type="NCBI Taxonomy" id="2799568"/>
    <lineage>
        <taxon>Bacteria</taxon>
        <taxon>Bacillati</taxon>
        <taxon>Bacillota</taxon>
        <taxon>Bacilli</taxon>
        <taxon>Lactobacillales</taxon>
        <taxon>Lactobacillaceae</taxon>
        <taxon>Levilactobacillus</taxon>
    </lineage>
</organism>
<dbReference type="EMBL" id="JBHTOD010000010">
    <property type="protein sequence ID" value="MFD1456318.1"/>
    <property type="molecule type" value="Genomic_DNA"/>
</dbReference>
<keyword evidence="4" id="KW-1185">Reference proteome</keyword>
<dbReference type="Proteomes" id="UP001597189">
    <property type="component" value="Unassembled WGS sequence"/>
</dbReference>
<evidence type="ECO:0000256" key="1">
    <source>
        <dbReference type="SAM" id="MobiDB-lite"/>
    </source>
</evidence>
<reference evidence="4" key="1">
    <citation type="journal article" date="2019" name="Int. J. Syst. Evol. Microbiol.">
        <title>The Global Catalogue of Microorganisms (GCM) 10K type strain sequencing project: providing services to taxonomists for standard genome sequencing and annotation.</title>
        <authorList>
            <consortium name="The Broad Institute Genomics Platform"/>
            <consortium name="The Broad Institute Genome Sequencing Center for Infectious Disease"/>
            <person name="Wu L."/>
            <person name="Ma J."/>
        </authorList>
    </citation>
    <scope>NUCLEOTIDE SEQUENCE [LARGE SCALE GENOMIC DNA]</scope>
    <source>
        <strain evidence="4">CCM 8979</strain>
    </source>
</reference>
<dbReference type="GO" id="GO:0016787">
    <property type="term" value="F:hydrolase activity"/>
    <property type="evidence" value="ECO:0007669"/>
    <property type="project" value="UniProtKB-KW"/>
</dbReference>
<dbReference type="PANTHER" id="PTHR21666:SF270">
    <property type="entry name" value="MUREIN HYDROLASE ACTIVATOR ENVC"/>
    <property type="match status" value="1"/>
</dbReference>
<evidence type="ECO:0000313" key="4">
    <source>
        <dbReference type="Proteomes" id="UP001597189"/>
    </source>
</evidence>
<gene>
    <name evidence="3" type="ORF">ACFQ44_11675</name>
</gene>
<dbReference type="InterPro" id="IPR050570">
    <property type="entry name" value="Cell_wall_metabolism_enzyme"/>
</dbReference>
<dbReference type="PANTHER" id="PTHR21666">
    <property type="entry name" value="PEPTIDASE-RELATED"/>
    <property type="match status" value="1"/>
</dbReference>
<feature type="domain" description="M23ase beta-sheet core" evidence="2">
    <location>
        <begin position="141"/>
        <end position="239"/>
    </location>
</feature>
<proteinExistence type="predicted"/>